<reference evidence="2 3" key="1">
    <citation type="submission" date="2016-05" db="EMBL/GenBank/DDBJ databases">
        <title>Niabella ginsenosidivorans BS26 whole genome sequencing.</title>
        <authorList>
            <person name="Im W.T."/>
            <person name="Siddiqi M.Z."/>
        </authorList>
    </citation>
    <scope>NUCLEOTIDE SEQUENCE [LARGE SCALE GENOMIC DNA]</scope>
    <source>
        <strain evidence="2 3">BS26</strain>
    </source>
</reference>
<gene>
    <name evidence="2" type="ORF">A8C56_12775</name>
</gene>
<dbReference type="InterPro" id="IPR015797">
    <property type="entry name" value="NUDIX_hydrolase-like_dom_sf"/>
</dbReference>
<dbReference type="InterPro" id="IPR000086">
    <property type="entry name" value="NUDIX_hydrolase_dom"/>
</dbReference>
<dbReference type="Proteomes" id="UP000077667">
    <property type="component" value="Chromosome"/>
</dbReference>
<dbReference type="GO" id="GO:0006167">
    <property type="term" value="P:AMP biosynthetic process"/>
    <property type="evidence" value="ECO:0007669"/>
    <property type="project" value="TreeGrafter"/>
</dbReference>
<dbReference type="CDD" id="cd04662">
    <property type="entry name" value="NUDIX_Hydrolase"/>
    <property type="match status" value="1"/>
</dbReference>
<proteinExistence type="predicted"/>
<name>A0A1A9I290_9BACT</name>
<sequence>MKASAGILLYRKQSTGIHFFLVHPGGPFWKNKDAGAWSIPKGELAADEDPLERAKLEFEEETGHPVTGRFVPLTPVKQKAGKLVFAWAVEGDIDTTALSSNTFNLQWPPGSGKIIQAPEVDRWEWFGYEEAKRRINPAQVSFIEQAAILIIV</sequence>
<feature type="domain" description="Nudix hydrolase" evidence="1">
    <location>
        <begin position="1"/>
        <end position="152"/>
    </location>
</feature>
<evidence type="ECO:0000313" key="3">
    <source>
        <dbReference type="Proteomes" id="UP000077667"/>
    </source>
</evidence>
<dbReference type="PANTHER" id="PTHR21340:SF7">
    <property type="entry name" value="NUDIX HYDROLASE DOMAIN-CONTAINING PROTEIN"/>
    <property type="match status" value="1"/>
</dbReference>
<dbReference type="GO" id="GO:0004081">
    <property type="term" value="F:bis(5'-nucleosyl)-tetraphosphatase (asymmetrical) activity"/>
    <property type="evidence" value="ECO:0007669"/>
    <property type="project" value="TreeGrafter"/>
</dbReference>
<keyword evidence="3" id="KW-1185">Reference proteome</keyword>
<evidence type="ECO:0000259" key="1">
    <source>
        <dbReference type="PROSITE" id="PS51462"/>
    </source>
</evidence>
<dbReference type="STRING" id="1176587.A8C56_12775"/>
<dbReference type="RefSeq" id="WP_067756615.1">
    <property type="nucleotide sequence ID" value="NZ_CP015772.1"/>
</dbReference>
<dbReference type="GO" id="GO:0006754">
    <property type="term" value="P:ATP biosynthetic process"/>
    <property type="evidence" value="ECO:0007669"/>
    <property type="project" value="TreeGrafter"/>
</dbReference>
<dbReference type="InterPro" id="IPR051325">
    <property type="entry name" value="Nudix_hydrolase_domain"/>
</dbReference>
<evidence type="ECO:0000313" key="2">
    <source>
        <dbReference type="EMBL" id="ANH81736.1"/>
    </source>
</evidence>
<dbReference type="PROSITE" id="PS51462">
    <property type="entry name" value="NUDIX"/>
    <property type="match status" value="1"/>
</dbReference>
<dbReference type="Gene3D" id="3.90.79.10">
    <property type="entry name" value="Nucleoside Triphosphate Pyrophosphohydrolase"/>
    <property type="match status" value="1"/>
</dbReference>
<dbReference type="KEGG" id="nia:A8C56_12775"/>
<dbReference type="AlphaFoldDB" id="A0A1A9I290"/>
<organism evidence="2 3">
    <name type="scientific">Niabella ginsenosidivorans</name>
    <dbReference type="NCBI Taxonomy" id="1176587"/>
    <lineage>
        <taxon>Bacteria</taxon>
        <taxon>Pseudomonadati</taxon>
        <taxon>Bacteroidota</taxon>
        <taxon>Chitinophagia</taxon>
        <taxon>Chitinophagales</taxon>
        <taxon>Chitinophagaceae</taxon>
        <taxon>Niabella</taxon>
    </lineage>
</organism>
<dbReference type="Pfam" id="PF00293">
    <property type="entry name" value="NUDIX"/>
    <property type="match status" value="1"/>
</dbReference>
<dbReference type="SUPFAM" id="SSF55811">
    <property type="entry name" value="Nudix"/>
    <property type="match status" value="1"/>
</dbReference>
<dbReference type="OrthoDB" id="954553at2"/>
<dbReference type="PANTHER" id="PTHR21340">
    <property type="entry name" value="DIADENOSINE 5,5-P1,P4-TETRAPHOSPHATE PYROPHOSPHOHYDROLASE MUTT"/>
    <property type="match status" value="1"/>
</dbReference>
<dbReference type="EMBL" id="CP015772">
    <property type="protein sequence ID" value="ANH81736.1"/>
    <property type="molecule type" value="Genomic_DNA"/>
</dbReference>
<protein>
    <submittedName>
        <fullName evidence="2">NUDIX hydrolase</fullName>
    </submittedName>
</protein>
<keyword evidence="2" id="KW-0378">Hydrolase</keyword>
<accession>A0A1A9I290</accession>